<protein>
    <submittedName>
        <fullName evidence="2">DUF87 domain-containing protein</fullName>
    </submittedName>
</protein>
<sequence>MDEQSNLQSFVREISSFSDEAGAPTPQAAPAAKLEPIGSVVEIAGSGSQIRMDGAALAAIHDHSDPSVAMSGQVGSQVKMAVGKSWLIANVRTMKSGENGEVLAAIDFLGEGSRDANGGMSSFRRGVTRYPIPGDKVIPVTTQDLRSVFAASDEPHIEIGTVYPTDDIRGALYVDPMLSKHFAVLGSTGTGKSTSVSLILHRISELSPEGHIVMIDPHGEYSAAFKDCGELFNVDNLQLPYWLMNFEEHCEVLLTTDGAERQRDADILAKCLLAARTKGKMAEQFGKVTVDSPIPYLLTDLNGIIVHEMGKLDRAGDTTPYARLKNKLDELKADPRYTFMFSGMMVTDSMGSFVSKLFRLPANGRPISIVDVSGVPSDITSVVVSVLARMVFDFAIWSRTEPQRPILLVCEEAHRYVPKDENAAGQAVRRILERIAKEGRKYGVSLGLITQRPSDLAEGVLSQCGTIISMRLNNERDQACVRAAMPEGARGFLDAIPALRNRECIACGEGVAIPIRVRFDDLEPEKRPASADPSFAALWRETGGEEGIIQRTIKRWRGHGR</sequence>
<dbReference type="InterPro" id="IPR002789">
    <property type="entry name" value="HerA_central"/>
</dbReference>
<dbReference type="Gene3D" id="3.40.50.300">
    <property type="entry name" value="P-loop containing nucleotide triphosphate hydrolases"/>
    <property type="match status" value="2"/>
</dbReference>
<comment type="caution">
    <text evidence="2">The sequence shown here is derived from an EMBL/GenBank/DDBJ whole genome shotgun (WGS) entry which is preliminary data.</text>
</comment>
<dbReference type="PANTHER" id="PTHR42957">
    <property type="entry name" value="HELICASE MJ1565-RELATED"/>
    <property type="match status" value="1"/>
</dbReference>
<dbReference type="Pfam" id="PF01935">
    <property type="entry name" value="DUF87"/>
    <property type="match status" value="1"/>
</dbReference>
<evidence type="ECO:0000313" key="2">
    <source>
        <dbReference type="EMBL" id="MCH8616938.1"/>
    </source>
</evidence>
<dbReference type="SUPFAM" id="SSF52540">
    <property type="entry name" value="P-loop containing nucleoside triphosphate hydrolases"/>
    <property type="match status" value="1"/>
</dbReference>
<name>A0ABS9VQG2_9SPHN</name>
<evidence type="ECO:0000313" key="3">
    <source>
        <dbReference type="Proteomes" id="UP001203058"/>
    </source>
</evidence>
<dbReference type="InterPro" id="IPR027417">
    <property type="entry name" value="P-loop_NTPase"/>
</dbReference>
<organism evidence="2 3">
    <name type="scientific">Sphingomonas telluris</name>
    <dbReference type="NCBI Taxonomy" id="2907998"/>
    <lineage>
        <taxon>Bacteria</taxon>
        <taxon>Pseudomonadati</taxon>
        <taxon>Pseudomonadota</taxon>
        <taxon>Alphaproteobacteria</taxon>
        <taxon>Sphingomonadales</taxon>
        <taxon>Sphingomonadaceae</taxon>
        <taxon>Sphingomonas</taxon>
    </lineage>
</organism>
<keyword evidence="3" id="KW-1185">Reference proteome</keyword>
<gene>
    <name evidence="2" type="ORF">LZ016_12630</name>
</gene>
<dbReference type="Proteomes" id="UP001203058">
    <property type="component" value="Unassembled WGS sequence"/>
</dbReference>
<dbReference type="InterPro" id="IPR008571">
    <property type="entry name" value="HerA-like"/>
</dbReference>
<accession>A0ABS9VQG2</accession>
<proteinExistence type="predicted"/>
<evidence type="ECO:0000259" key="1">
    <source>
        <dbReference type="Pfam" id="PF01935"/>
    </source>
</evidence>
<dbReference type="RefSeq" id="WP_241447816.1">
    <property type="nucleotide sequence ID" value="NZ_JAKZHW010000002.1"/>
</dbReference>
<dbReference type="CDD" id="cd01127">
    <property type="entry name" value="TrwB_TraG_TraD_VirD4"/>
    <property type="match status" value="1"/>
</dbReference>
<reference evidence="2 3" key="1">
    <citation type="submission" date="2022-03" db="EMBL/GenBank/DDBJ databases">
        <authorList>
            <person name="Jo J.-H."/>
            <person name="Im W.-T."/>
        </authorList>
    </citation>
    <scope>NUCLEOTIDE SEQUENCE [LARGE SCALE GENOMIC DNA]</scope>
    <source>
        <strain evidence="2 3">SM33</strain>
    </source>
</reference>
<dbReference type="PANTHER" id="PTHR42957:SF1">
    <property type="entry name" value="HELICASE MJ1565-RELATED"/>
    <property type="match status" value="1"/>
</dbReference>
<feature type="domain" description="Helicase HerA central" evidence="1">
    <location>
        <begin position="157"/>
        <end position="391"/>
    </location>
</feature>
<dbReference type="EMBL" id="JAKZHW010000002">
    <property type="protein sequence ID" value="MCH8616938.1"/>
    <property type="molecule type" value="Genomic_DNA"/>
</dbReference>